<evidence type="ECO:0000256" key="1">
    <source>
        <dbReference type="SAM" id="SignalP"/>
    </source>
</evidence>
<sequence length="61" mass="6816">MKTLPITAFAILTFLSIGCNAQINNKTDLEKMNFIFPKGALGPVVTWLQKVTDEEYKGINK</sequence>
<evidence type="ECO:0000313" key="2">
    <source>
        <dbReference type="EMBL" id="KEQ30946.1"/>
    </source>
</evidence>
<dbReference type="Proteomes" id="UP000028007">
    <property type="component" value="Unassembled WGS sequence"/>
</dbReference>
<feature type="chain" id="PRO_5001761986" evidence="1">
    <location>
        <begin position="22"/>
        <end position="61"/>
    </location>
</feature>
<name>A0A081PJS3_9SPHI</name>
<reference evidence="2 3" key="1">
    <citation type="journal article" date="1992" name="Int. J. Syst. Bacteriol.">
        <title>Sphingobacterium antarcticus sp. nov. a Psychrotrophic Bacterium from the Soils of Schirmacher Oasis, Antarctica.</title>
        <authorList>
            <person name="Shivaji S."/>
            <person name="Ray M.K."/>
            <person name="Rao N.S."/>
            <person name="Saiserr L."/>
            <person name="Jagannadham M.V."/>
            <person name="Kumar G.S."/>
            <person name="Reddy G."/>
            <person name="Bhargava P.M."/>
        </authorList>
    </citation>
    <scope>NUCLEOTIDE SEQUENCE [LARGE SCALE GENOMIC DNA]</scope>
    <source>
        <strain evidence="2 3">4BY</strain>
    </source>
</reference>
<feature type="signal peptide" evidence="1">
    <location>
        <begin position="1"/>
        <end position="21"/>
    </location>
</feature>
<protein>
    <submittedName>
        <fullName evidence="2">Uncharacterized protein</fullName>
    </submittedName>
</protein>
<organism evidence="2 3">
    <name type="scientific">Pedobacter antarcticus 4BY</name>
    <dbReference type="NCBI Taxonomy" id="1358423"/>
    <lineage>
        <taxon>Bacteria</taxon>
        <taxon>Pseudomonadati</taxon>
        <taxon>Bacteroidota</taxon>
        <taxon>Sphingobacteriia</taxon>
        <taxon>Sphingobacteriales</taxon>
        <taxon>Sphingobacteriaceae</taxon>
        <taxon>Pedobacter</taxon>
    </lineage>
</organism>
<keyword evidence="1" id="KW-0732">Signal</keyword>
<dbReference type="PROSITE" id="PS51257">
    <property type="entry name" value="PROKAR_LIPOPROTEIN"/>
    <property type="match status" value="1"/>
</dbReference>
<dbReference type="AlphaFoldDB" id="A0A081PJS3"/>
<proteinExistence type="predicted"/>
<dbReference type="OrthoDB" id="9802489at2"/>
<accession>A0A081PJS3</accession>
<dbReference type="RefSeq" id="WP_037438603.1">
    <property type="nucleotide sequence ID" value="NZ_JNFF01000022.1"/>
</dbReference>
<comment type="caution">
    <text evidence="2">The sequence shown here is derived from an EMBL/GenBank/DDBJ whole genome shotgun (WGS) entry which is preliminary data.</text>
</comment>
<evidence type="ECO:0000313" key="3">
    <source>
        <dbReference type="Proteomes" id="UP000028007"/>
    </source>
</evidence>
<dbReference type="EMBL" id="JNFF01000022">
    <property type="protein sequence ID" value="KEQ30946.1"/>
    <property type="molecule type" value="Genomic_DNA"/>
</dbReference>
<gene>
    <name evidence="2" type="ORF">N180_08680</name>
</gene>
<keyword evidence="3" id="KW-1185">Reference proteome</keyword>